<proteinExistence type="predicted"/>
<dbReference type="GO" id="GO:0000150">
    <property type="term" value="F:DNA strand exchange activity"/>
    <property type="evidence" value="ECO:0007669"/>
    <property type="project" value="InterPro"/>
</dbReference>
<keyword evidence="2" id="KW-0233">DNA recombination</keyword>
<evidence type="ECO:0000313" key="4">
    <source>
        <dbReference type="EMBL" id="KKK58073.1"/>
    </source>
</evidence>
<evidence type="ECO:0000259" key="3">
    <source>
        <dbReference type="PROSITE" id="PS51736"/>
    </source>
</evidence>
<dbReference type="PROSITE" id="PS51736">
    <property type="entry name" value="RECOMBINASES_3"/>
    <property type="match status" value="1"/>
</dbReference>
<accession>A0A0F8WMZ8</accession>
<reference evidence="4" key="1">
    <citation type="journal article" date="2015" name="Nature">
        <title>Complex archaea that bridge the gap between prokaryotes and eukaryotes.</title>
        <authorList>
            <person name="Spang A."/>
            <person name="Saw J.H."/>
            <person name="Jorgensen S.L."/>
            <person name="Zaremba-Niedzwiedzka K."/>
            <person name="Martijn J."/>
            <person name="Lind A.E."/>
            <person name="van Eijk R."/>
            <person name="Schleper C."/>
            <person name="Guy L."/>
            <person name="Ettema T.J."/>
        </authorList>
    </citation>
    <scope>NUCLEOTIDE SEQUENCE</scope>
</reference>
<organism evidence="4">
    <name type="scientific">marine sediment metagenome</name>
    <dbReference type="NCBI Taxonomy" id="412755"/>
    <lineage>
        <taxon>unclassified sequences</taxon>
        <taxon>metagenomes</taxon>
        <taxon>ecological metagenomes</taxon>
    </lineage>
</organism>
<dbReference type="SMART" id="SM00857">
    <property type="entry name" value="Resolvase"/>
    <property type="match status" value="1"/>
</dbReference>
<dbReference type="Gene3D" id="3.40.50.1390">
    <property type="entry name" value="Resolvase, N-terminal catalytic domain"/>
    <property type="match status" value="1"/>
</dbReference>
<feature type="non-terminal residue" evidence="4">
    <location>
        <position position="112"/>
    </location>
</feature>
<keyword evidence="1" id="KW-0238">DNA-binding</keyword>
<sequence>MRAALYARVSTTNGQDPEMQLRELREYCERRGWKIAGEYVDAGISGAREKRPELDRMMADAHRRRFDAVVVWKFDRFARSVSHLLRALETFKALGIEFVSLSEQVDTSTPMG</sequence>
<evidence type="ECO:0000256" key="2">
    <source>
        <dbReference type="ARBA" id="ARBA00023172"/>
    </source>
</evidence>
<evidence type="ECO:0000256" key="1">
    <source>
        <dbReference type="ARBA" id="ARBA00023125"/>
    </source>
</evidence>
<dbReference type="EMBL" id="LAZR01064159">
    <property type="protein sequence ID" value="KKK58073.1"/>
    <property type="molecule type" value="Genomic_DNA"/>
</dbReference>
<comment type="caution">
    <text evidence="4">The sequence shown here is derived from an EMBL/GenBank/DDBJ whole genome shotgun (WGS) entry which is preliminary data.</text>
</comment>
<name>A0A0F8WMZ8_9ZZZZ</name>
<dbReference type="PANTHER" id="PTHR30461">
    <property type="entry name" value="DNA-INVERTASE FROM LAMBDOID PROPHAGE"/>
    <property type="match status" value="1"/>
</dbReference>
<dbReference type="AlphaFoldDB" id="A0A0F8WMZ8"/>
<dbReference type="SUPFAM" id="SSF53041">
    <property type="entry name" value="Resolvase-like"/>
    <property type="match status" value="1"/>
</dbReference>
<feature type="domain" description="Resolvase/invertase-type recombinase catalytic" evidence="3">
    <location>
        <begin position="2"/>
        <end position="112"/>
    </location>
</feature>
<protein>
    <recommendedName>
        <fullName evidence="3">Resolvase/invertase-type recombinase catalytic domain-containing protein</fullName>
    </recommendedName>
</protein>
<gene>
    <name evidence="4" type="ORF">LCGC14_3048080</name>
</gene>
<dbReference type="InterPro" id="IPR006119">
    <property type="entry name" value="Resolv_N"/>
</dbReference>
<dbReference type="InterPro" id="IPR036162">
    <property type="entry name" value="Resolvase-like_N_sf"/>
</dbReference>
<dbReference type="PANTHER" id="PTHR30461:SF2">
    <property type="entry name" value="SERINE RECOMBINASE PINE-RELATED"/>
    <property type="match status" value="1"/>
</dbReference>
<dbReference type="CDD" id="cd00338">
    <property type="entry name" value="Ser_Recombinase"/>
    <property type="match status" value="1"/>
</dbReference>
<dbReference type="GO" id="GO:0003677">
    <property type="term" value="F:DNA binding"/>
    <property type="evidence" value="ECO:0007669"/>
    <property type="project" value="UniProtKB-KW"/>
</dbReference>
<dbReference type="Pfam" id="PF00239">
    <property type="entry name" value="Resolvase"/>
    <property type="match status" value="1"/>
</dbReference>
<dbReference type="InterPro" id="IPR050639">
    <property type="entry name" value="SSR_resolvase"/>
</dbReference>